<evidence type="ECO:0000313" key="1">
    <source>
        <dbReference type="EMBL" id="JAE14695.1"/>
    </source>
</evidence>
<dbReference type="EMBL" id="GBRH01183201">
    <property type="protein sequence ID" value="JAE14695.1"/>
    <property type="molecule type" value="Transcribed_RNA"/>
</dbReference>
<sequence>MILVLLCFISSPSTVYVYIFTFFIKSGACLMCCTSLSGVQGK</sequence>
<reference evidence="1" key="1">
    <citation type="submission" date="2014-09" db="EMBL/GenBank/DDBJ databases">
        <authorList>
            <person name="Magalhaes I.L.F."/>
            <person name="Oliveira U."/>
            <person name="Santos F.R."/>
            <person name="Vidigal T.H.D.A."/>
            <person name="Brescovit A.D."/>
            <person name="Santos A.J."/>
        </authorList>
    </citation>
    <scope>NUCLEOTIDE SEQUENCE</scope>
    <source>
        <tissue evidence="1">Shoot tissue taken approximately 20 cm above the soil surface</tissue>
    </source>
</reference>
<dbReference type="AlphaFoldDB" id="A0A0A9FPD9"/>
<organism evidence="1">
    <name type="scientific">Arundo donax</name>
    <name type="common">Giant reed</name>
    <name type="synonym">Donax arundinaceus</name>
    <dbReference type="NCBI Taxonomy" id="35708"/>
    <lineage>
        <taxon>Eukaryota</taxon>
        <taxon>Viridiplantae</taxon>
        <taxon>Streptophyta</taxon>
        <taxon>Embryophyta</taxon>
        <taxon>Tracheophyta</taxon>
        <taxon>Spermatophyta</taxon>
        <taxon>Magnoliopsida</taxon>
        <taxon>Liliopsida</taxon>
        <taxon>Poales</taxon>
        <taxon>Poaceae</taxon>
        <taxon>PACMAD clade</taxon>
        <taxon>Arundinoideae</taxon>
        <taxon>Arundineae</taxon>
        <taxon>Arundo</taxon>
    </lineage>
</organism>
<proteinExistence type="predicted"/>
<protein>
    <submittedName>
        <fullName evidence="1">Uncharacterized protein</fullName>
    </submittedName>
</protein>
<name>A0A0A9FPD9_ARUDO</name>
<accession>A0A0A9FPD9</accession>
<reference evidence="1" key="2">
    <citation type="journal article" date="2015" name="Data Brief">
        <title>Shoot transcriptome of the giant reed, Arundo donax.</title>
        <authorList>
            <person name="Barrero R.A."/>
            <person name="Guerrero F.D."/>
            <person name="Moolhuijzen P."/>
            <person name="Goolsby J.A."/>
            <person name="Tidwell J."/>
            <person name="Bellgard S.E."/>
            <person name="Bellgard M.I."/>
        </authorList>
    </citation>
    <scope>NUCLEOTIDE SEQUENCE</scope>
    <source>
        <tissue evidence="1">Shoot tissue taken approximately 20 cm above the soil surface</tissue>
    </source>
</reference>